<evidence type="ECO:0000313" key="3">
    <source>
        <dbReference type="Proteomes" id="UP000322658"/>
    </source>
</evidence>
<accession>A0A5B3GJT0</accession>
<dbReference type="EMBL" id="VVXJ01000029">
    <property type="protein sequence ID" value="KAA2373958.1"/>
    <property type="molecule type" value="Genomic_DNA"/>
</dbReference>
<dbReference type="AlphaFoldDB" id="A0A5B3GJT0"/>
<protein>
    <submittedName>
        <fullName evidence="2">Uncharacterized protein</fullName>
    </submittedName>
</protein>
<reference evidence="2 3" key="1">
    <citation type="journal article" date="2019" name="Nat. Med.">
        <title>A library of human gut bacterial isolates paired with longitudinal multiomics data enables mechanistic microbiome research.</title>
        <authorList>
            <person name="Poyet M."/>
            <person name="Groussin M."/>
            <person name="Gibbons S.M."/>
            <person name="Avila-Pacheco J."/>
            <person name="Jiang X."/>
            <person name="Kearney S.M."/>
            <person name="Perrotta A.R."/>
            <person name="Berdy B."/>
            <person name="Zhao S."/>
            <person name="Lieberman T.D."/>
            <person name="Swanson P.K."/>
            <person name="Smith M."/>
            <person name="Roesemann S."/>
            <person name="Alexander J.E."/>
            <person name="Rich S.A."/>
            <person name="Livny J."/>
            <person name="Vlamakis H."/>
            <person name="Clish C."/>
            <person name="Bullock K."/>
            <person name="Deik A."/>
            <person name="Scott J."/>
            <person name="Pierce K.A."/>
            <person name="Xavier R.J."/>
            <person name="Alm E.J."/>
        </authorList>
    </citation>
    <scope>NUCLEOTIDE SEQUENCE [LARGE SCALE GENOMIC DNA]</scope>
    <source>
        <strain evidence="2 3">BIOML-A1</strain>
    </source>
</reference>
<organism evidence="2 3">
    <name type="scientific">Alistipes shahii</name>
    <dbReference type="NCBI Taxonomy" id="328814"/>
    <lineage>
        <taxon>Bacteria</taxon>
        <taxon>Pseudomonadati</taxon>
        <taxon>Bacteroidota</taxon>
        <taxon>Bacteroidia</taxon>
        <taxon>Bacteroidales</taxon>
        <taxon>Rikenellaceae</taxon>
        <taxon>Alistipes</taxon>
    </lineage>
</organism>
<gene>
    <name evidence="2" type="ORF">F2Y07_11805</name>
</gene>
<feature type="region of interest" description="Disordered" evidence="1">
    <location>
        <begin position="234"/>
        <end position="290"/>
    </location>
</feature>
<name>A0A5B3GJT0_9BACT</name>
<evidence type="ECO:0000313" key="2">
    <source>
        <dbReference type="EMBL" id="KAA2373958.1"/>
    </source>
</evidence>
<proteinExistence type="predicted"/>
<dbReference type="Proteomes" id="UP000322658">
    <property type="component" value="Unassembled WGS sequence"/>
</dbReference>
<evidence type="ECO:0000256" key="1">
    <source>
        <dbReference type="SAM" id="MobiDB-lite"/>
    </source>
</evidence>
<sequence length="366" mass="39997">MNTPSEATRQEKVMAPSKSTELAVSLDNLALEAQQALSCKGSFEKAINMGIAMNRLRDALTPEIMKSIMKLKGSQLGFRTDECQPTQYKEGISYGVDAVRECLIVATCMGLSPVGNQWNILAGRTYVTKEGMTYLLKNLDGLTNLKMVYHPAEIKESSTSGISKQGKEYQKIEREGLVRVDMSWEFKGVPDSETLEFCIRVNNGMSQDAIIGKAERKAKAWLYSHLTDTIISDGEVEDGREMRNATPDSGTQKPKAGNPLAGAAVPPPVAAAPKQEEKPIEPEVVSSPPPAADLKLEPETSVSVADLEKLLQAHGVSMPQVVKFCQSQQIYYVQGASREETFPPKTLEWLVANFNQVIAWVGASGK</sequence>
<comment type="caution">
    <text evidence="2">The sequence shown here is derived from an EMBL/GenBank/DDBJ whole genome shotgun (WGS) entry which is preliminary data.</text>
</comment>